<evidence type="ECO:0000256" key="7">
    <source>
        <dbReference type="ARBA" id="ARBA00023235"/>
    </source>
</evidence>
<keyword evidence="10" id="KW-1185">Reference proteome</keyword>
<dbReference type="Proteomes" id="UP000006666">
    <property type="component" value="Chromosome"/>
</dbReference>
<dbReference type="NCBIfam" id="TIGR03462">
    <property type="entry name" value="CarR_dom_SF"/>
    <property type="match status" value="1"/>
</dbReference>
<dbReference type="RefSeq" id="WP_015779354.1">
    <property type="nucleotide sequence ID" value="NC_013169.1"/>
</dbReference>
<evidence type="ECO:0000256" key="8">
    <source>
        <dbReference type="SAM" id="Phobius"/>
    </source>
</evidence>
<protein>
    <submittedName>
        <fullName evidence="9">Lycopene cyclase domain protein</fullName>
    </submittedName>
</protein>
<evidence type="ECO:0000256" key="2">
    <source>
        <dbReference type="ARBA" id="ARBA00004829"/>
    </source>
</evidence>
<dbReference type="HOGENOM" id="CLU_157812_0_0_11"/>
<comment type="subcellular location">
    <subcellularLocation>
        <location evidence="1">Membrane</location>
        <topology evidence="1">Multi-pass membrane protein</topology>
    </subcellularLocation>
</comment>
<dbReference type="GO" id="GO:0045436">
    <property type="term" value="F:lycopene beta cyclase activity"/>
    <property type="evidence" value="ECO:0007669"/>
    <property type="project" value="UniProtKB-ARBA"/>
</dbReference>
<evidence type="ECO:0000256" key="5">
    <source>
        <dbReference type="ARBA" id="ARBA00022989"/>
    </source>
</evidence>
<dbReference type="KEGG" id="kse:Ksed_13820"/>
<keyword evidence="6 8" id="KW-0472">Membrane</keyword>
<name>C7NHQ2_KYTSD</name>
<dbReference type="STRING" id="478801.Ksed_13820"/>
<feature type="transmembrane region" description="Helical" evidence="8">
    <location>
        <begin position="6"/>
        <end position="23"/>
    </location>
</feature>
<sequence length="122" mass="13742">MPGLYLAAICLSTVCMLLIDRRWQLYLFADWRRALGVQAVGVGMFLAWDLLCIQLGIFMRGPGPWQVGWQLAPELPVEEVFFLWFLCHFTMVLFAGIERVLAWRAGGRDATRGPGAPQEVTA</sequence>
<dbReference type="EMBL" id="CP001686">
    <property type="protein sequence ID" value="ACV06409.1"/>
    <property type="molecule type" value="Genomic_DNA"/>
</dbReference>
<dbReference type="AlphaFoldDB" id="C7NHQ2"/>
<keyword evidence="5 8" id="KW-1133">Transmembrane helix</keyword>
<feature type="transmembrane region" description="Helical" evidence="8">
    <location>
        <begin position="35"/>
        <end position="61"/>
    </location>
</feature>
<proteinExistence type="predicted"/>
<comment type="pathway">
    <text evidence="2">Carotenoid biosynthesis.</text>
</comment>
<feature type="transmembrane region" description="Helical" evidence="8">
    <location>
        <begin position="81"/>
        <end position="102"/>
    </location>
</feature>
<keyword evidence="4" id="KW-0125">Carotenoid biosynthesis</keyword>
<dbReference type="GO" id="GO:0016872">
    <property type="term" value="F:intramolecular lyase activity"/>
    <property type="evidence" value="ECO:0007669"/>
    <property type="project" value="InterPro"/>
</dbReference>
<dbReference type="GO" id="GO:0016020">
    <property type="term" value="C:membrane"/>
    <property type="evidence" value="ECO:0007669"/>
    <property type="project" value="UniProtKB-SubCell"/>
</dbReference>
<reference evidence="9 10" key="1">
    <citation type="journal article" date="2009" name="Stand. Genomic Sci.">
        <title>Complete genome sequence of Kytococcus sedentarius type strain (541).</title>
        <authorList>
            <person name="Sims D."/>
            <person name="Brettin T."/>
            <person name="Detter J.C."/>
            <person name="Han C."/>
            <person name="Lapidus A."/>
            <person name="Copeland A."/>
            <person name="Glavina Del Rio T."/>
            <person name="Nolan M."/>
            <person name="Chen F."/>
            <person name="Lucas S."/>
            <person name="Tice H."/>
            <person name="Cheng J.F."/>
            <person name="Bruce D."/>
            <person name="Goodwin L."/>
            <person name="Pitluck S."/>
            <person name="Ovchinnikova G."/>
            <person name="Pati A."/>
            <person name="Ivanova N."/>
            <person name="Mavrommatis K."/>
            <person name="Chen A."/>
            <person name="Palaniappan K."/>
            <person name="D'haeseleer P."/>
            <person name="Chain P."/>
            <person name="Bristow J."/>
            <person name="Eisen J.A."/>
            <person name="Markowitz V."/>
            <person name="Hugenholtz P."/>
            <person name="Schneider S."/>
            <person name="Goker M."/>
            <person name="Pukall R."/>
            <person name="Kyrpides N.C."/>
            <person name="Klenk H.P."/>
        </authorList>
    </citation>
    <scope>NUCLEOTIDE SEQUENCE [LARGE SCALE GENOMIC DNA]</scope>
    <source>
        <strain evidence="10">ATCC 14392 / DSM 20547 / JCM 11482 / CCUG 33030 / NBRC 15357 / NCTC 11040 / CCM 314 / 541</strain>
    </source>
</reference>
<evidence type="ECO:0000256" key="1">
    <source>
        <dbReference type="ARBA" id="ARBA00004141"/>
    </source>
</evidence>
<dbReference type="GO" id="GO:0016117">
    <property type="term" value="P:carotenoid biosynthetic process"/>
    <property type="evidence" value="ECO:0007669"/>
    <property type="project" value="UniProtKB-KW"/>
</dbReference>
<evidence type="ECO:0000313" key="9">
    <source>
        <dbReference type="EMBL" id="ACV06409.1"/>
    </source>
</evidence>
<evidence type="ECO:0000256" key="3">
    <source>
        <dbReference type="ARBA" id="ARBA00022692"/>
    </source>
</evidence>
<accession>C7NHQ2</accession>
<gene>
    <name evidence="9" type="ordered locus">Ksed_13820</name>
</gene>
<dbReference type="InterPro" id="IPR017825">
    <property type="entry name" value="Lycopene_cyclase_dom"/>
</dbReference>
<keyword evidence="7" id="KW-0413">Isomerase</keyword>
<evidence type="ECO:0000256" key="4">
    <source>
        <dbReference type="ARBA" id="ARBA00022746"/>
    </source>
</evidence>
<keyword evidence="3 8" id="KW-0812">Transmembrane</keyword>
<organism evidence="9 10">
    <name type="scientific">Kytococcus sedentarius (strain ATCC 14392 / DSM 20547 / JCM 11482 / CCUG 33030 / NBRC 15357 / NCTC 11040 / CCM 314 / 541)</name>
    <name type="common">Micrococcus sedentarius</name>
    <dbReference type="NCBI Taxonomy" id="478801"/>
    <lineage>
        <taxon>Bacteria</taxon>
        <taxon>Bacillati</taxon>
        <taxon>Actinomycetota</taxon>
        <taxon>Actinomycetes</taxon>
        <taxon>Micrococcales</taxon>
        <taxon>Kytococcaceae</taxon>
        <taxon>Kytococcus</taxon>
    </lineage>
</organism>
<evidence type="ECO:0000256" key="6">
    <source>
        <dbReference type="ARBA" id="ARBA00023136"/>
    </source>
</evidence>
<dbReference type="eggNOG" id="COG3266">
    <property type="taxonomic scope" value="Bacteria"/>
</dbReference>
<evidence type="ECO:0000313" key="10">
    <source>
        <dbReference type="Proteomes" id="UP000006666"/>
    </source>
</evidence>